<organism evidence="3 4">
    <name type="scientific">Stachybotrys chartarum (strain CBS 109288 / IBT 7711)</name>
    <name type="common">Toxic black mold</name>
    <name type="synonym">Stilbospora chartarum</name>
    <dbReference type="NCBI Taxonomy" id="1280523"/>
    <lineage>
        <taxon>Eukaryota</taxon>
        <taxon>Fungi</taxon>
        <taxon>Dikarya</taxon>
        <taxon>Ascomycota</taxon>
        <taxon>Pezizomycotina</taxon>
        <taxon>Sordariomycetes</taxon>
        <taxon>Hypocreomycetidae</taxon>
        <taxon>Hypocreales</taxon>
        <taxon>Stachybotryaceae</taxon>
        <taxon>Stachybotrys</taxon>
    </lineage>
</organism>
<evidence type="ECO:0000313" key="3">
    <source>
        <dbReference type="EMBL" id="KEY72691.1"/>
    </source>
</evidence>
<keyword evidence="4" id="KW-1185">Reference proteome</keyword>
<feature type="compositionally biased region" description="Basic and acidic residues" evidence="1">
    <location>
        <begin position="376"/>
        <end position="396"/>
    </location>
</feature>
<feature type="compositionally biased region" description="Acidic residues" evidence="1">
    <location>
        <begin position="564"/>
        <end position="582"/>
    </location>
</feature>
<dbReference type="Pfam" id="PF25438">
    <property type="entry name" value="DUF7896"/>
    <property type="match status" value="1"/>
</dbReference>
<feature type="region of interest" description="Disordered" evidence="1">
    <location>
        <begin position="537"/>
        <end position="592"/>
    </location>
</feature>
<protein>
    <recommendedName>
        <fullName evidence="2">DUF7896 domain-containing protein</fullName>
    </recommendedName>
</protein>
<dbReference type="Proteomes" id="UP000028045">
    <property type="component" value="Unassembled WGS sequence"/>
</dbReference>
<feature type="compositionally biased region" description="Low complexity" evidence="1">
    <location>
        <begin position="335"/>
        <end position="353"/>
    </location>
</feature>
<feature type="compositionally biased region" description="Basic and acidic residues" evidence="1">
    <location>
        <begin position="538"/>
        <end position="548"/>
    </location>
</feature>
<evidence type="ECO:0000259" key="2">
    <source>
        <dbReference type="Pfam" id="PF25438"/>
    </source>
</evidence>
<dbReference type="InterPro" id="IPR057218">
    <property type="entry name" value="DUF7896"/>
</dbReference>
<feature type="region of interest" description="Disordered" evidence="1">
    <location>
        <begin position="1"/>
        <end position="25"/>
    </location>
</feature>
<dbReference type="EMBL" id="KL648018">
    <property type="protein sequence ID" value="KEY72691.1"/>
    <property type="molecule type" value="Genomic_DNA"/>
</dbReference>
<dbReference type="HOGENOM" id="CLU_397496_0_0_1"/>
<reference evidence="3 4" key="1">
    <citation type="journal article" date="2014" name="BMC Genomics">
        <title>Comparative genome sequencing reveals chemotype-specific gene clusters in the toxigenic black mold Stachybotrys.</title>
        <authorList>
            <person name="Semeiks J."/>
            <person name="Borek D."/>
            <person name="Otwinowski Z."/>
            <person name="Grishin N.V."/>
        </authorList>
    </citation>
    <scope>NUCLEOTIDE SEQUENCE [LARGE SCALE GENOMIC DNA]</scope>
    <source>
        <strain evidence="4">CBS 109288 / IBT 7711</strain>
    </source>
</reference>
<feature type="compositionally biased region" description="Polar residues" evidence="1">
    <location>
        <begin position="311"/>
        <end position="334"/>
    </location>
</feature>
<feature type="region of interest" description="Disordered" evidence="1">
    <location>
        <begin position="107"/>
        <end position="147"/>
    </location>
</feature>
<dbReference type="AlphaFoldDB" id="A0A084B562"/>
<dbReference type="PANTHER" id="PTHR42031:SF1">
    <property type="entry name" value="KEY LIME PATHOGENICITY PROTEIN"/>
    <property type="match status" value="1"/>
</dbReference>
<feature type="region of interest" description="Disordered" evidence="1">
    <location>
        <begin position="493"/>
        <end position="518"/>
    </location>
</feature>
<dbReference type="OrthoDB" id="5377599at2759"/>
<accession>A0A084B562</accession>
<feature type="region of interest" description="Disordered" evidence="1">
    <location>
        <begin position="310"/>
        <end position="405"/>
    </location>
</feature>
<feature type="compositionally biased region" description="Polar residues" evidence="1">
    <location>
        <begin position="115"/>
        <end position="134"/>
    </location>
</feature>
<proteinExistence type="predicted"/>
<feature type="compositionally biased region" description="Basic and acidic residues" evidence="1">
    <location>
        <begin position="504"/>
        <end position="518"/>
    </location>
</feature>
<sequence length="693" mass="75373">MEGAGFPDSFIPLDLANPTPDTASHLSRLPQRHRQAQALDNEASISTQTPYMFWTTPQFNPRCSQNVPGFDIDCPLSRSQSNMGFPTVSATDPLMMSAQVNGTGHHAVHRDKRSLSQQAPISRSMLRNASTRSESAMPFRPTGRIAPLAPTHSPALRQFYSSQEEPANQRLPSVQEHDLRPEVGVDPEEFINAWPSAQGCMPSTMNFGINPMQFISDGWSQPYPPTCPSMVSMPTTVDGPLPLTRQNSTFGSQQALNMARLESSQSQTVEGFSWNDSPSSVQLSYTLSGDKRHAPDQYLFGLGASHPPASQLYSSTPPGDNLLFSSPGSVTMDRTASNDSNASSMSTASTQSQRNRDALTRVVANGKTSIAPKRPLASDEEMHGDATGQAKDDGRRTTGTAKTKYKRRKQEKVFCKFCNEHTQGFRGEHELRRHTAAKHHGVTTKFVCRDPTAVGITPTVQPVVPLSKCKACLGGKQYGAYYNAAAHLRRAHFKPKPARGKKSASAEKRGGKAGGKEPRMEDLKAFFKEVSVRLVPSHSERGSGRMDSPKPFFDGTVDQLVQDGLDDESNEASPDNDNDDSDMLAFDSNAGNDLDADTVRRMSYSRALQDTASLLLGSASYSEPHLGDLCAEYRTILPGDLYDSAVLSTAVPADLFPPKQPLQSDDFSDRVWTDFELTSMAGAGTGGPGSQIF</sequence>
<feature type="compositionally biased region" description="Basic residues" evidence="1">
    <location>
        <begin position="493"/>
        <end position="502"/>
    </location>
</feature>
<dbReference type="PANTHER" id="PTHR42031">
    <property type="entry name" value="KEY LIME PATHOGENICITY PROTEIN"/>
    <property type="match status" value="1"/>
</dbReference>
<name>A0A084B562_STACB</name>
<gene>
    <name evidence="3" type="ORF">S7711_02480</name>
</gene>
<feature type="domain" description="DUF7896" evidence="2">
    <location>
        <begin position="444"/>
        <end position="530"/>
    </location>
</feature>
<evidence type="ECO:0000256" key="1">
    <source>
        <dbReference type="SAM" id="MobiDB-lite"/>
    </source>
</evidence>
<evidence type="ECO:0000313" key="4">
    <source>
        <dbReference type="Proteomes" id="UP000028045"/>
    </source>
</evidence>